<keyword evidence="3" id="KW-1185">Reference proteome</keyword>
<sequence length="512" mass="53137">MRALARLVALAALAGPAAAQEADAPLSAIDWLSRSVETAPPAANPAAAEPPVSGDATSPEITVTPLDQPTADPVGLLPPSVTGLPASLWSRSSEAALTELVRGERIETLPAMQDLISMLMLAEADPPMDAGPGGALFLARVDKLLDLGALEPAAALLEAAGPVDDPERFRRWFDVSLLLGTEDAACAAMRDRPTIAPTLPARVFCLARQGDWNAAALTLNTAIALGDVTPEEEALLTRFLDVTLDETAFPLPVPERVTPLMFRLYEAIGEALPTADLPRAFAHADLREITAWRLQIEAAERLARNGAVSQNVLFDLYTRQSPGASGGVWDRAAAIQRFEAALQDGPAAVAEALPEAWAAMEAIRAEVPFAQEYAAALAGVPLTGEAAALAHRIALLSPDYEAAALARPADDGTGRLLNGVARGDVAGLSPSGPAETAIVAAFAGAEVPQSAAELIEAGRLGEALLRAGTQFNQGLAGDTTALTGALATLRAVGLEDLARRAALQVLILDRAP</sequence>
<dbReference type="OrthoDB" id="7929427at2"/>
<gene>
    <name evidence="2" type="ORF">Wenmar_03547</name>
</gene>
<dbReference type="eggNOG" id="ENOG502Z7WE">
    <property type="taxonomic scope" value="Bacteria"/>
</dbReference>
<comment type="caution">
    <text evidence="2">The sequence shown here is derived from an EMBL/GenBank/DDBJ whole genome shotgun (WGS) entry which is preliminary data.</text>
</comment>
<dbReference type="PATRIC" id="fig|1123501.6.peg.3674"/>
<dbReference type="AlphaFoldDB" id="A0A0D0Q9X5"/>
<evidence type="ECO:0000256" key="1">
    <source>
        <dbReference type="SAM" id="SignalP"/>
    </source>
</evidence>
<name>A0A0D0Q9X5_9RHOB</name>
<reference evidence="2 3" key="1">
    <citation type="submission" date="2013-01" db="EMBL/GenBank/DDBJ databases">
        <authorList>
            <person name="Fiebig A."/>
            <person name="Goeker M."/>
            <person name="Klenk H.-P.P."/>
        </authorList>
    </citation>
    <scope>NUCLEOTIDE SEQUENCE [LARGE SCALE GENOMIC DNA]</scope>
    <source>
        <strain evidence="2 3">DSM 24838</strain>
    </source>
</reference>
<dbReference type="RefSeq" id="WP_018302037.1">
    <property type="nucleotide sequence ID" value="NZ_KB902281.1"/>
</dbReference>
<dbReference type="STRING" id="1123501.Wenmar_03547"/>
<proteinExistence type="predicted"/>
<organism evidence="2 3">
    <name type="scientific">Wenxinia marina DSM 24838</name>
    <dbReference type="NCBI Taxonomy" id="1123501"/>
    <lineage>
        <taxon>Bacteria</taxon>
        <taxon>Pseudomonadati</taxon>
        <taxon>Pseudomonadota</taxon>
        <taxon>Alphaproteobacteria</taxon>
        <taxon>Rhodobacterales</taxon>
        <taxon>Roseobacteraceae</taxon>
        <taxon>Wenxinia</taxon>
    </lineage>
</organism>
<keyword evidence="1" id="KW-0732">Signal</keyword>
<dbReference type="Proteomes" id="UP000035100">
    <property type="component" value="Unassembled WGS sequence"/>
</dbReference>
<protein>
    <submittedName>
        <fullName evidence="2">Uncharacterized protein</fullName>
    </submittedName>
</protein>
<feature type="signal peptide" evidence="1">
    <location>
        <begin position="1"/>
        <end position="19"/>
    </location>
</feature>
<evidence type="ECO:0000313" key="2">
    <source>
        <dbReference type="EMBL" id="KIQ67818.1"/>
    </source>
</evidence>
<feature type="chain" id="PRO_5002219299" evidence="1">
    <location>
        <begin position="20"/>
        <end position="512"/>
    </location>
</feature>
<dbReference type="EMBL" id="AONG01000019">
    <property type="protein sequence ID" value="KIQ67818.1"/>
    <property type="molecule type" value="Genomic_DNA"/>
</dbReference>
<accession>A0A0D0Q9X5</accession>
<evidence type="ECO:0000313" key="3">
    <source>
        <dbReference type="Proteomes" id="UP000035100"/>
    </source>
</evidence>